<reference evidence="2 3" key="1">
    <citation type="submission" date="2021-11" db="EMBL/GenBank/DDBJ databases">
        <title>Draft genome sequence of Actinomycetospora sp. SF1 isolated from the rhizosphere soil.</title>
        <authorList>
            <person name="Duangmal K."/>
            <person name="Chantavorakit T."/>
        </authorList>
    </citation>
    <scope>NUCLEOTIDE SEQUENCE [LARGE SCALE GENOMIC DNA]</scope>
    <source>
        <strain evidence="2 3">TBRC 5722</strain>
    </source>
</reference>
<feature type="region of interest" description="Disordered" evidence="1">
    <location>
        <begin position="73"/>
        <end position="123"/>
    </location>
</feature>
<organism evidence="2 3">
    <name type="scientific">Actinomycetospora endophytica</name>
    <dbReference type="NCBI Taxonomy" id="2291215"/>
    <lineage>
        <taxon>Bacteria</taxon>
        <taxon>Bacillati</taxon>
        <taxon>Actinomycetota</taxon>
        <taxon>Actinomycetes</taxon>
        <taxon>Pseudonocardiales</taxon>
        <taxon>Pseudonocardiaceae</taxon>
        <taxon>Actinomycetospora</taxon>
    </lineage>
</organism>
<feature type="compositionally biased region" description="Pro residues" evidence="1">
    <location>
        <begin position="80"/>
        <end position="91"/>
    </location>
</feature>
<protein>
    <submittedName>
        <fullName evidence="2">Uncharacterized protein</fullName>
    </submittedName>
</protein>
<proteinExistence type="predicted"/>
<gene>
    <name evidence="2" type="ORF">LQ327_25850</name>
</gene>
<comment type="caution">
    <text evidence="2">The sequence shown here is derived from an EMBL/GenBank/DDBJ whole genome shotgun (WGS) entry which is preliminary data.</text>
</comment>
<dbReference type="EMBL" id="JAJNDB010000006">
    <property type="protein sequence ID" value="MCD2196800.1"/>
    <property type="molecule type" value="Genomic_DNA"/>
</dbReference>
<name>A0ABS8PEU7_9PSEU</name>
<feature type="region of interest" description="Disordered" evidence="1">
    <location>
        <begin position="23"/>
        <end position="49"/>
    </location>
</feature>
<accession>A0ABS8PEU7</accession>
<sequence length="123" mass="13931">MGRHDFHDDFLDDDVHDFDGFDGFDGFDEFDEPPTLALPAPREPRRRRLRAQRVEAAAFDTLIAHARRRALQVALASRPTSPPEPSDPWPADPDEVAGGRSSARGRHPHRRAGRGLRPGRHRR</sequence>
<dbReference type="RefSeq" id="WP_230738676.1">
    <property type="nucleotide sequence ID" value="NZ_JAJNDB010000006.1"/>
</dbReference>
<feature type="compositionally biased region" description="Acidic residues" evidence="1">
    <location>
        <begin position="23"/>
        <end position="32"/>
    </location>
</feature>
<evidence type="ECO:0000313" key="2">
    <source>
        <dbReference type="EMBL" id="MCD2196800.1"/>
    </source>
</evidence>
<evidence type="ECO:0000256" key="1">
    <source>
        <dbReference type="SAM" id="MobiDB-lite"/>
    </source>
</evidence>
<keyword evidence="3" id="KW-1185">Reference proteome</keyword>
<feature type="compositionally biased region" description="Basic residues" evidence="1">
    <location>
        <begin position="103"/>
        <end position="123"/>
    </location>
</feature>
<dbReference type="Proteomes" id="UP001199469">
    <property type="component" value="Unassembled WGS sequence"/>
</dbReference>
<evidence type="ECO:0000313" key="3">
    <source>
        <dbReference type="Proteomes" id="UP001199469"/>
    </source>
</evidence>